<evidence type="ECO:0000256" key="7">
    <source>
        <dbReference type="ARBA" id="ARBA00048741"/>
    </source>
</evidence>
<dbReference type="CDD" id="cd01991">
    <property type="entry name" value="Asn_synthase_B_C"/>
    <property type="match status" value="1"/>
</dbReference>
<dbReference type="AlphaFoldDB" id="A0A511XKC1"/>
<gene>
    <name evidence="12" type="ORF">AOE01nite_16140</name>
</gene>
<dbReference type="PROSITE" id="PS51278">
    <property type="entry name" value="GATASE_TYPE_2"/>
    <property type="match status" value="1"/>
</dbReference>
<dbReference type="SUPFAM" id="SSF52402">
    <property type="entry name" value="Adenine nucleotide alpha hydrolases-like"/>
    <property type="match status" value="1"/>
</dbReference>
<protein>
    <recommendedName>
        <fullName evidence="3">asparagine synthase (glutamine-hydrolyzing)</fullName>
        <ecNumber evidence="3">6.3.5.4</ecNumber>
    </recommendedName>
</protein>
<dbReference type="InterPro" id="IPR033738">
    <property type="entry name" value="AsnB_N"/>
</dbReference>
<keyword evidence="8" id="KW-0061">Asparagine biosynthesis</keyword>
<feature type="site" description="Important for beta-aspartyl-AMP intermediate formation" evidence="10">
    <location>
        <position position="366"/>
    </location>
</feature>
<evidence type="ECO:0000313" key="13">
    <source>
        <dbReference type="Proteomes" id="UP000321746"/>
    </source>
</evidence>
<evidence type="ECO:0000256" key="1">
    <source>
        <dbReference type="ARBA" id="ARBA00005187"/>
    </source>
</evidence>
<dbReference type="GO" id="GO:0005829">
    <property type="term" value="C:cytosol"/>
    <property type="evidence" value="ECO:0007669"/>
    <property type="project" value="TreeGrafter"/>
</dbReference>
<dbReference type="Pfam" id="PF00733">
    <property type="entry name" value="Asn_synthase"/>
    <property type="match status" value="1"/>
</dbReference>
<dbReference type="CDD" id="cd00712">
    <property type="entry name" value="AsnB"/>
    <property type="match status" value="1"/>
</dbReference>
<evidence type="ECO:0000256" key="2">
    <source>
        <dbReference type="ARBA" id="ARBA00005752"/>
    </source>
</evidence>
<feature type="domain" description="Glutamine amidotransferase type-2" evidence="11">
    <location>
        <begin position="2"/>
        <end position="209"/>
    </location>
</feature>
<reference evidence="12 13" key="1">
    <citation type="submission" date="2019-07" db="EMBL/GenBank/DDBJ databases">
        <title>Whole genome shotgun sequence of Acetobacter oeni NBRC 105207.</title>
        <authorList>
            <person name="Hosoyama A."/>
            <person name="Uohara A."/>
            <person name="Ohji S."/>
            <person name="Ichikawa N."/>
        </authorList>
    </citation>
    <scope>NUCLEOTIDE SEQUENCE [LARGE SCALE GENOMIC DNA]</scope>
    <source>
        <strain evidence="12 13">NBRC 105207</strain>
    </source>
</reference>
<dbReference type="InterPro" id="IPR001962">
    <property type="entry name" value="Asn_synthase"/>
</dbReference>
<comment type="similarity">
    <text evidence="2">Belongs to the asparagine synthetase family.</text>
</comment>
<sequence>MCGIGGIVYKPGAAPRDDATLDRFASALAHRGPNGIRIERLVRADLIHTRLSIIDLEGGDQPIHAGSAAMIANGEIYNDPDMRAEIGNDHYTTGSDCESALRLWQRDKTAFALRLRGMYAIAIYDSDQNSLVLARDPFGIKPLYISELPDGIAFASEPATLIAAGLVPPGIDPVKRSELLQLQFTTGSPTIFPGISRILPGETLHIKSGCITHRTRQSALPSGPVEQIDERAALTRLDAAIMDSVRVHERADVPFGLFLSGGIDSSTVLAAMSRLRREAGQGARLLTWTATFDTSNVANESEQAAHLAQSTGAIHEIVRIKREDFWRHLPAIAGCMDDPVADYAIVPTWLLARRARESATVVLSGEGGDELFAGYGRYRRALRPWWRGGRKMRRKGIFDGLDVLRPDHSAHWRNSLTTTERDLTHIPTRLSAFQAIDMAEWLPNDLLLKLDRCLMDHGLEGRTPLLDPAIANATWRLPDTLRIRDGKGKYLLRRWLERELPNADPFAPKKGFTVPVGEWIAQESSRLGPLMARQPFIAAIADPASVRTLFANASVRKAAPAAWTLLFYALWHRVHLEGMDRTKDVFEILSA</sequence>
<dbReference type="GO" id="GO:0004066">
    <property type="term" value="F:asparagine synthase (glutamine-hydrolyzing) activity"/>
    <property type="evidence" value="ECO:0007669"/>
    <property type="project" value="UniProtKB-EC"/>
</dbReference>
<keyword evidence="8" id="KW-0028">Amino-acid biosynthesis</keyword>
<dbReference type="InterPro" id="IPR014729">
    <property type="entry name" value="Rossmann-like_a/b/a_fold"/>
</dbReference>
<dbReference type="Proteomes" id="UP000321746">
    <property type="component" value="Unassembled WGS sequence"/>
</dbReference>
<dbReference type="InterPro" id="IPR051786">
    <property type="entry name" value="ASN_synthetase/amidase"/>
</dbReference>
<feature type="active site" description="For GATase activity" evidence="8">
    <location>
        <position position="2"/>
    </location>
</feature>
<evidence type="ECO:0000256" key="4">
    <source>
        <dbReference type="ARBA" id="ARBA00022741"/>
    </source>
</evidence>
<comment type="caution">
    <text evidence="12">The sequence shown here is derived from an EMBL/GenBank/DDBJ whole genome shotgun (WGS) entry which is preliminary data.</text>
</comment>
<dbReference type="NCBIfam" id="TIGR01536">
    <property type="entry name" value="asn_synth_AEB"/>
    <property type="match status" value="1"/>
</dbReference>
<dbReference type="InterPro" id="IPR006426">
    <property type="entry name" value="Asn_synth_AEB"/>
</dbReference>
<accession>A0A511XKC1</accession>
<dbReference type="PANTHER" id="PTHR43284:SF1">
    <property type="entry name" value="ASPARAGINE SYNTHETASE"/>
    <property type="match status" value="1"/>
</dbReference>
<keyword evidence="4 9" id="KW-0547">Nucleotide-binding</keyword>
<dbReference type="GO" id="GO:0005524">
    <property type="term" value="F:ATP binding"/>
    <property type="evidence" value="ECO:0007669"/>
    <property type="project" value="UniProtKB-KW"/>
</dbReference>
<feature type="binding site" evidence="9">
    <location>
        <position position="96"/>
    </location>
    <ligand>
        <name>L-glutamine</name>
        <dbReference type="ChEBI" id="CHEBI:58359"/>
    </ligand>
</feature>
<dbReference type="Pfam" id="PF13537">
    <property type="entry name" value="GATase_7"/>
    <property type="match status" value="1"/>
</dbReference>
<evidence type="ECO:0000256" key="6">
    <source>
        <dbReference type="ARBA" id="ARBA00022962"/>
    </source>
</evidence>
<name>A0A511XKC1_9PROT</name>
<evidence type="ECO:0000256" key="8">
    <source>
        <dbReference type="PIRSR" id="PIRSR001589-1"/>
    </source>
</evidence>
<comment type="pathway">
    <text evidence="1">Amino-acid biosynthesis; L-asparagine biosynthesis; L-asparagine from L-aspartate (L-Gln route): step 1/1.</text>
</comment>
<dbReference type="RefSeq" id="WP_146887897.1">
    <property type="nucleotide sequence ID" value="NZ_BJYG01000019.1"/>
</dbReference>
<dbReference type="PANTHER" id="PTHR43284">
    <property type="entry name" value="ASPARAGINE SYNTHETASE (GLUTAMINE-HYDROLYZING)"/>
    <property type="match status" value="1"/>
</dbReference>
<evidence type="ECO:0000256" key="3">
    <source>
        <dbReference type="ARBA" id="ARBA00012737"/>
    </source>
</evidence>
<dbReference type="Gene3D" id="3.40.50.620">
    <property type="entry name" value="HUPs"/>
    <property type="match status" value="1"/>
</dbReference>
<dbReference type="InterPro" id="IPR017932">
    <property type="entry name" value="GATase_2_dom"/>
</dbReference>
<comment type="catalytic activity">
    <reaction evidence="7">
        <text>L-aspartate + L-glutamine + ATP + H2O = L-asparagine + L-glutamate + AMP + diphosphate + H(+)</text>
        <dbReference type="Rhea" id="RHEA:12228"/>
        <dbReference type="ChEBI" id="CHEBI:15377"/>
        <dbReference type="ChEBI" id="CHEBI:15378"/>
        <dbReference type="ChEBI" id="CHEBI:29985"/>
        <dbReference type="ChEBI" id="CHEBI:29991"/>
        <dbReference type="ChEBI" id="CHEBI:30616"/>
        <dbReference type="ChEBI" id="CHEBI:33019"/>
        <dbReference type="ChEBI" id="CHEBI:58048"/>
        <dbReference type="ChEBI" id="CHEBI:58359"/>
        <dbReference type="ChEBI" id="CHEBI:456215"/>
        <dbReference type="EC" id="6.3.5.4"/>
    </reaction>
</comment>
<evidence type="ECO:0000256" key="9">
    <source>
        <dbReference type="PIRSR" id="PIRSR001589-2"/>
    </source>
</evidence>
<dbReference type="InterPro" id="IPR029055">
    <property type="entry name" value="Ntn_hydrolases_N"/>
</dbReference>
<evidence type="ECO:0000256" key="10">
    <source>
        <dbReference type="PIRSR" id="PIRSR001589-3"/>
    </source>
</evidence>
<keyword evidence="5 9" id="KW-0067">ATP-binding</keyword>
<keyword evidence="13" id="KW-1185">Reference proteome</keyword>
<evidence type="ECO:0000256" key="5">
    <source>
        <dbReference type="ARBA" id="ARBA00022840"/>
    </source>
</evidence>
<keyword evidence="6 8" id="KW-0315">Glutamine amidotransferase</keyword>
<dbReference type="EC" id="6.3.5.4" evidence="3"/>
<dbReference type="OrthoDB" id="9763290at2"/>
<dbReference type="EMBL" id="BJYG01000019">
    <property type="protein sequence ID" value="GEN63390.1"/>
    <property type="molecule type" value="Genomic_DNA"/>
</dbReference>
<evidence type="ECO:0000313" key="12">
    <source>
        <dbReference type="EMBL" id="GEN63390.1"/>
    </source>
</evidence>
<dbReference type="GO" id="GO:0006529">
    <property type="term" value="P:asparagine biosynthetic process"/>
    <property type="evidence" value="ECO:0007669"/>
    <property type="project" value="UniProtKB-KW"/>
</dbReference>
<evidence type="ECO:0000259" key="11">
    <source>
        <dbReference type="PROSITE" id="PS51278"/>
    </source>
</evidence>
<dbReference type="Gene3D" id="3.60.20.10">
    <property type="entry name" value="Glutamine Phosphoribosylpyrophosphate, subunit 1, domain 1"/>
    <property type="match status" value="1"/>
</dbReference>
<dbReference type="SUPFAM" id="SSF56235">
    <property type="entry name" value="N-terminal nucleophile aminohydrolases (Ntn hydrolases)"/>
    <property type="match status" value="1"/>
</dbReference>
<organism evidence="12 13">
    <name type="scientific">Acetobacter oeni</name>
    <dbReference type="NCBI Taxonomy" id="304077"/>
    <lineage>
        <taxon>Bacteria</taxon>
        <taxon>Pseudomonadati</taxon>
        <taxon>Pseudomonadota</taxon>
        <taxon>Alphaproteobacteria</taxon>
        <taxon>Acetobacterales</taxon>
        <taxon>Acetobacteraceae</taxon>
        <taxon>Acetobacter</taxon>
    </lineage>
</organism>
<feature type="binding site" evidence="9">
    <location>
        <begin position="364"/>
        <end position="365"/>
    </location>
    <ligand>
        <name>ATP</name>
        <dbReference type="ChEBI" id="CHEBI:30616"/>
    </ligand>
</feature>
<proteinExistence type="inferred from homology"/>
<dbReference type="PIRSF" id="PIRSF001589">
    <property type="entry name" value="Asn_synthetase_glu-h"/>
    <property type="match status" value="1"/>
</dbReference>